<accession>A0A532V8Q9</accession>
<comment type="caution">
    <text evidence="1">The sequence shown here is derived from an EMBL/GenBank/DDBJ whole genome shotgun (WGS) entry which is preliminary data.</text>
</comment>
<dbReference type="AlphaFoldDB" id="A0A532V8Q9"/>
<evidence type="ECO:0000313" key="2">
    <source>
        <dbReference type="Proteomes" id="UP000317778"/>
    </source>
</evidence>
<evidence type="ECO:0000313" key="1">
    <source>
        <dbReference type="EMBL" id="TKJ43522.1"/>
    </source>
</evidence>
<gene>
    <name evidence="1" type="ORF">CEE36_04095</name>
</gene>
<protein>
    <submittedName>
        <fullName evidence="1">Uncharacterized protein</fullName>
    </submittedName>
</protein>
<sequence>MYCNETSPILFLFLFQFIEVGVPPSLFLGLQAHYYAHIAKFCQGAADGLDRYLLFCVLAYVFYR</sequence>
<reference evidence="1 2" key="1">
    <citation type="submission" date="2017-06" db="EMBL/GenBank/DDBJ databases">
        <title>Novel microbial phyla capable of carbon fixation and sulfur reduction in deep-sea sediments.</title>
        <authorList>
            <person name="Huang J."/>
            <person name="Baker B."/>
            <person name="Wang Y."/>
        </authorList>
    </citation>
    <scope>NUCLEOTIDE SEQUENCE [LARGE SCALE GENOMIC DNA]</scope>
    <source>
        <strain evidence="1">B3_TA06</strain>
    </source>
</reference>
<dbReference type="EMBL" id="NJBO01000004">
    <property type="protein sequence ID" value="TKJ43522.1"/>
    <property type="molecule type" value="Genomic_DNA"/>
</dbReference>
<dbReference type="Proteomes" id="UP000317778">
    <property type="component" value="Unassembled WGS sequence"/>
</dbReference>
<organism evidence="1 2">
    <name type="scientific">candidate division TA06 bacterium B3_TA06</name>
    <dbReference type="NCBI Taxonomy" id="2012487"/>
    <lineage>
        <taxon>Bacteria</taxon>
        <taxon>Bacteria division TA06</taxon>
    </lineage>
</organism>
<proteinExistence type="predicted"/>
<name>A0A532V8Q9_UNCT6</name>